<evidence type="ECO:0000313" key="5">
    <source>
        <dbReference type="Proteomes" id="UP000321367"/>
    </source>
</evidence>
<dbReference type="SUPFAM" id="SSF111384">
    <property type="entry name" value="OmpH-like"/>
    <property type="match status" value="1"/>
</dbReference>
<comment type="caution">
    <text evidence="4">The sequence shown here is derived from an EMBL/GenBank/DDBJ whole genome shotgun (WGS) entry which is preliminary data.</text>
</comment>
<keyword evidence="5" id="KW-1185">Reference proteome</keyword>
<dbReference type="SMART" id="SM00935">
    <property type="entry name" value="OmpH"/>
    <property type="match status" value="1"/>
</dbReference>
<dbReference type="Pfam" id="PF03938">
    <property type="entry name" value="OmpH"/>
    <property type="match status" value="1"/>
</dbReference>
<evidence type="ECO:0000256" key="2">
    <source>
        <dbReference type="ARBA" id="ARBA00022729"/>
    </source>
</evidence>
<dbReference type="PANTHER" id="PTHR35089">
    <property type="entry name" value="CHAPERONE PROTEIN SKP"/>
    <property type="match status" value="1"/>
</dbReference>
<proteinExistence type="inferred from homology"/>
<dbReference type="InterPro" id="IPR024930">
    <property type="entry name" value="Skp_dom_sf"/>
</dbReference>
<feature type="chain" id="PRO_5022904085" evidence="3">
    <location>
        <begin position="20"/>
        <end position="170"/>
    </location>
</feature>
<reference evidence="4 5" key="1">
    <citation type="submission" date="2019-08" db="EMBL/GenBank/DDBJ databases">
        <title>Genome sequence of Gillisia hiemivivida IC154 (type strain).</title>
        <authorList>
            <person name="Bowman J.P."/>
        </authorList>
    </citation>
    <scope>NUCLEOTIDE SEQUENCE [LARGE SCALE GENOMIC DNA]</scope>
    <source>
        <strain evidence="4 5">IC154</strain>
    </source>
</reference>
<sequence length="170" mass="19282">MKNVLLALAIFITSISLQAQTKVGTIDAEYILSQMPEVAAVDEGLKAYNTKLQEDVQANIVKYEELVASYQTNNSTFTEEEKSTKESEIISIENDIKNFRQKATVLMQVRRNELTQPLYLKIDEAMKVIITNEKYTQIFNTSVNGLAYSDEKYDITDAVMRKLGIEAPKE</sequence>
<evidence type="ECO:0000313" key="4">
    <source>
        <dbReference type="EMBL" id="TXD93434.1"/>
    </source>
</evidence>
<dbReference type="RefSeq" id="WP_026837867.1">
    <property type="nucleotide sequence ID" value="NZ_CBCSHZ010000014.1"/>
</dbReference>
<protein>
    <submittedName>
        <fullName evidence="4">OmpH family outer membrane protein</fullName>
    </submittedName>
</protein>
<dbReference type="GO" id="GO:0051082">
    <property type="term" value="F:unfolded protein binding"/>
    <property type="evidence" value="ECO:0007669"/>
    <property type="project" value="InterPro"/>
</dbReference>
<dbReference type="InterPro" id="IPR005632">
    <property type="entry name" value="Chaperone_Skp"/>
</dbReference>
<dbReference type="Proteomes" id="UP000321367">
    <property type="component" value="Unassembled WGS sequence"/>
</dbReference>
<gene>
    <name evidence="4" type="ORF">ES724_10535</name>
</gene>
<organism evidence="4 5">
    <name type="scientific">Gillisia hiemivivida</name>
    <dbReference type="NCBI Taxonomy" id="291190"/>
    <lineage>
        <taxon>Bacteria</taxon>
        <taxon>Pseudomonadati</taxon>
        <taxon>Bacteroidota</taxon>
        <taxon>Flavobacteriia</taxon>
        <taxon>Flavobacteriales</taxon>
        <taxon>Flavobacteriaceae</taxon>
        <taxon>Gillisia</taxon>
    </lineage>
</organism>
<keyword evidence="2 3" id="KW-0732">Signal</keyword>
<name>A0A5C6ZX61_9FLAO</name>
<dbReference type="GO" id="GO:0005829">
    <property type="term" value="C:cytosol"/>
    <property type="evidence" value="ECO:0007669"/>
    <property type="project" value="TreeGrafter"/>
</dbReference>
<dbReference type="GO" id="GO:0050821">
    <property type="term" value="P:protein stabilization"/>
    <property type="evidence" value="ECO:0007669"/>
    <property type="project" value="TreeGrafter"/>
</dbReference>
<evidence type="ECO:0000256" key="1">
    <source>
        <dbReference type="ARBA" id="ARBA00009091"/>
    </source>
</evidence>
<dbReference type="Gene3D" id="3.30.910.20">
    <property type="entry name" value="Skp domain"/>
    <property type="match status" value="1"/>
</dbReference>
<accession>A0A5C6ZX61</accession>
<dbReference type="OrthoDB" id="1493480at2"/>
<dbReference type="EMBL" id="VORY01000011">
    <property type="protein sequence ID" value="TXD93434.1"/>
    <property type="molecule type" value="Genomic_DNA"/>
</dbReference>
<dbReference type="AlphaFoldDB" id="A0A5C6ZX61"/>
<comment type="similarity">
    <text evidence="1">Belongs to the Skp family.</text>
</comment>
<feature type="signal peptide" evidence="3">
    <location>
        <begin position="1"/>
        <end position="19"/>
    </location>
</feature>
<dbReference type="PANTHER" id="PTHR35089:SF1">
    <property type="entry name" value="CHAPERONE PROTEIN SKP"/>
    <property type="match status" value="1"/>
</dbReference>
<evidence type="ECO:0000256" key="3">
    <source>
        <dbReference type="SAM" id="SignalP"/>
    </source>
</evidence>